<proteinExistence type="inferred from homology"/>
<dbReference type="GO" id="GO:0005298">
    <property type="term" value="F:proline:sodium symporter activity"/>
    <property type="evidence" value="ECO:0007669"/>
    <property type="project" value="UniProtKB-UniRule"/>
</dbReference>
<evidence type="ECO:0000256" key="8">
    <source>
        <dbReference type="ARBA" id="ARBA00023053"/>
    </source>
</evidence>
<organism evidence="15 16">
    <name type="scientific">Sedimentibacter saalensis</name>
    <dbReference type="NCBI Taxonomy" id="130788"/>
    <lineage>
        <taxon>Bacteria</taxon>
        <taxon>Bacillati</taxon>
        <taxon>Bacillota</taxon>
        <taxon>Tissierellia</taxon>
        <taxon>Sedimentibacter</taxon>
    </lineage>
</organism>
<dbReference type="Proteomes" id="UP000315343">
    <property type="component" value="Unassembled WGS sequence"/>
</dbReference>
<feature type="transmembrane region" description="Helical" evidence="14">
    <location>
        <begin position="475"/>
        <end position="496"/>
    </location>
</feature>
<feature type="transmembrane region" description="Helical" evidence="14">
    <location>
        <begin position="196"/>
        <end position="219"/>
    </location>
</feature>
<dbReference type="NCBIfam" id="TIGR00813">
    <property type="entry name" value="sss"/>
    <property type="match status" value="1"/>
</dbReference>
<keyword evidence="10 14" id="KW-0472">Membrane</keyword>
<evidence type="ECO:0000256" key="11">
    <source>
        <dbReference type="ARBA" id="ARBA00023201"/>
    </source>
</evidence>
<evidence type="ECO:0000256" key="3">
    <source>
        <dbReference type="ARBA" id="ARBA00022448"/>
    </source>
</evidence>
<keyword evidence="7 14" id="KW-1133">Transmembrane helix</keyword>
<dbReference type="CDD" id="cd11475">
    <property type="entry name" value="SLC5sbd_PutP"/>
    <property type="match status" value="1"/>
</dbReference>
<feature type="transmembrane region" description="Helical" evidence="14">
    <location>
        <begin position="396"/>
        <end position="413"/>
    </location>
</feature>
<feature type="transmembrane region" description="Helical" evidence="14">
    <location>
        <begin position="451"/>
        <end position="469"/>
    </location>
</feature>
<dbReference type="AlphaFoldDB" id="A0A562J420"/>
<keyword evidence="5 14" id="KW-0812">Transmembrane</keyword>
<dbReference type="InterPro" id="IPR050277">
    <property type="entry name" value="Sodium:Solute_Symporter"/>
</dbReference>
<keyword evidence="8 14" id="KW-0915">Sodium</keyword>
<feature type="transmembrane region" description="Helical" evidence="14">
    <location>
        <begin position="6"/>
        <end position="27"/>
    </location>
</feature>
<feature type="transmembrane region" description="Helical" evidence="14">
    <location>
        <begin position="127"/>
        <end position="151"/>
    </location>
</feature>
<feature type="transmembrane region" description="Helical" evidence="14">
    <location>
        <begin position="259"/>
        <end position="282"/>
    </location>
</feature>
<name>A0A562J420_9FIRM</name>
<keyword evidence="11 14" id="KW-0739">Sodium transport</keyword>
<dbReference type="EMBL" id="VLKH01000011">
    <property type="protein sequence ID" value="TWH77971.1"/>
    <property type="molecule type" value="Genomic_DNA"/>
</dbReference>
<protein>
    <recommendedName>
        <fullName evidence="14">Sodium/proline symporter</fullName>
    </recommendedName>
    <alternativeName>
        <fullName evidence="14">Proline permease</fullName>
    </alternativeName>
</protein>
<comment type="similarity">
    <text evidence="2 13">Belongs to the sodium:solute symporter (SSF) (TC 2.A.21) family.</text>
</comment>
<evidence type="ECO:0000313" key="15">
    <source>
        <dbReference type="EMBL" id="TWH77971.1"/>
    </source>
</evidence>
<keyword evidence="16" id="KW-1185">Reference proteome</keyword>
<dbReference type="RefSeq" id="WP_145085884.1">
    <property type="nucleotide sequence ID" value="NZ_DAMBUX010000014.1"/>
</dbReference>
<feature type="transmembrane region" description="Helical" evidence="14">
    <location>
        <begin position="419"/>
        <end position="444"/>
    </location>
</feature>
<dbReference type="InterPro" id="IPR011851">
    <property type="entry name" value="Na/Pro_symporter"/>
</dbReference>
<evidence type="ECO:0000256" key="9">
    <source>
        <dbReference type="ARBA" id="ARBA00023065"/>
    </source>
</evidence>
<keyword evidence="3 14" id="KW-0813">Transport</keyword>
<dbReference type="GO" id="GO:0005886">
    <property type="term" value="C:plasma membrane"/>
    <property type="evidence" value="ECO:0007669"/>
    <property type="project" value="UniProtKB-SubCell"/>
</dbReference>
<feature type="transmembrane region" description="Helical" evidence="14">
    <location>
        <begin position="47"/>
        <end position="72"/>
    </location>
</feature>
<evidence type="ECO:0000256" key="4">
    <source>
        <dbReference type="ARBA" id="ARBA00022475"/>
    </source>
</evidence>
<evidence type="ECO:0000256" key="5">
    <source>
        <dbReference type="ARBA" id="ARBA00022692"/>
    </source>
</evidence>
<feature type="transmembrane region" description="Helical" evidence="14">
    <location>
        <begin position="342"/>
        <end position="375"/>
    </location>
</feature>
<feature type="transmembrane region" description="Helical" evidence="14">
    <location>
        <begin position="78"/>
        <end position="96"/>
    </location>
</feature>
<dbReference type="GO" id="GO:0015824">
    <property type="term" value="P:proline transport"/>
    <property type="evidence" value="ECO:0007669"/>
    <property type="project" value="UniProtKB-UniRule"/>
</dbReference>
<dbReference type="InterPro" id="IPR038377">
    <property type="entry name" value="Na/Glc_symporter_sf"/>
</dbReference>
<feature type="transmembrane region" description="Helical" evidence="14">
    <location>
        <begin position="302"/>
        <end position="322"/>
    </location>
</feature>
<dbReference type="OrthoDB" id="9766407at2"/>
<dbReference type="PROSITE" id="PS50283">
    <property type="entry name" value="NA_SOLUT_SYMP_3"/>
    <property type="match status" value="1"/>
</dbReference>
<dbReference type="PANTHER" id="PTHR48086:SF3">
    <property type="entry name" value="SODIUM_PROLINE SYMPORTER"/>
    <property type="match status" value="1"/>
</dbReference>
<comment type="subcellular location">
    <subcellularLocation>
        <location evidence="1 14">Cell membrane</location>
        <topology evidence="1 14">Multi-pass membrane protein</topology>
    </subcellularLocation>
</comment>
<dbReference type="InterPro" id="IPR001734">
    <property type="entry name" value="Na/solute_symporter"/>
</dbReference>
<evidence type="ECO:0000313" key="16">
    <source>
        <dbReference type="Proteomes" id="UP000315343"/>
    </source>
</evidence>
<gene>
    <name evidence="15" type="ORF">LY60_03161</name>
</gene>
<evidence type="ECO:0000256" key="1">
    <source>
        <dbReference type="ARBA" id="ARBA00004651"/>
    </source>
</evidence>
<evidence type="ECO:0000256" key="6">
    <source>
        <dbReference type="ARBA" id="ARBA00022847"/>
    </source>
</evidence>
<dbReference type="NCBIfam" id="TIGR02121">
    <property type="entry name" value="Na_Pro_sym"/>
    <property type="match status" value="1"/>
</dbReference>
<comment type="function">
    <text evidence="14">Catalyzes the sodium-dependent uptake of extracellular L-proline.</text>
</comment>
<comment type="caution">
    <text evidence="15">The sequence shown here is derived from an EMBL/GenBank/DDBJ whole genome shotgun (WGS) entry which is preliminary data.</text>
</comment>
<evidence type="ECO:0000256" key="14">
    <source>
        <dbReference type="RuleBase" id="RU366012"/>
    </source>
</evidence>
<evidence type="ECO:0000256" key="12">
    <source>
        <dbReference type="ARBA" id="ARBA00033708"/>
    </source>
</evidence>
<keyword evidence="9 14" id="KW-0406">Ion transport</keyword>
<evidence type="ECO:0000256" key="7">
    <source>
        <dbReference type="ARBA" id="ARBA00022989"/>
    </source>
</evidence>
<keyword evidence="14" id="KW-0029">Amino-acid transport</keyword>
<dbReference type="PANTHER" id="PTHR48086">
    <property type="entry name" value="SODIUM/PROLINE SYMPORTER-RELATED"/>
    <property type="match status" value="1"/>
</dbReference>
<dbReference type="InterPro" id="IPR018212">
    <property type="entry name" value="Na/solute_symporter_CS"/>
</dbReference>
<evidence type="ECO:0000256" key="2">
    <source>
        <dbReference type="ARBA" id="ARBA00006434"/>
    </source>
</evidence>
<keyword evidence="4 14" id="KW-1003">Cell membrane</keyword>
<sequence length="520" mass="56698">MKGDTFQIFISMIIYMTVVIGIGLYFARRANESSENYFLGGRSLGPLVTAMSAEASDMSGWLLMGLPGVAYWYGLSDAAWTAIGLAAGTYLNWLFVAKRLHNYSVVAGDSITLPDFFSNRFKEKNKIIMTISAIFILVFFTVYASSCFVTVGKLFNSLFGFKYQYMMIAGAMFVLFYTFVGGFLAETASDTMQAFVMIFALITILVVGVSAAGGLAIVASNAKSIPGFFEFFGIASPKIADGTQEIINGVPQFNEAGKYGWYTILSTMAWGLGYFGMPQVLLRFMAIRDPKELTQSRRIATVWVIISLGAAVALGIIGRSLFPAQLTTYSASESIFIVLTSRLLPSVLAGFVMAGILAATISSSDSYLLIAASAFSKNIYQHLIKKDATDKQVMNMSRIILVLISVLGVIIALDENSVIFTIVSFAWAGFGATFGPITIFSLFWKRTTREGAIAGMLSGGTAVFVWKLILKPMGGFFGVYELLPAFIVSCIFIYAVSKMTAEPSDEIKDEFEKVKKMAQE</sequence>
<feature type="transmembrane region" description="Helical" evidence="14">
    <location>
        <begin position="163"/>
        <end position="184"/>
    </location>
</feature>
<dbReference type="Gene3D" id="1.20.1730.10">
    <property type="entry name" value="Sodium/glucose cotransporter"/>
    <property type="match status" value="1"/>
</dbReference>
<accession>A0A562J420</accession>
<dbReference type="Pfam" id="PF00474">
    <property type="entry name" value="SSF"/>
    <property type="match status" value="1"/>
</dbReference>
<dbReference type="PROSITE" id="PS00456">
    <property type="entry name" value="NA_SOLUT_SYMP_1"/>
    <property type="match status" value="1"/>
</dbReference>
<evidence type="ECO:0000256" key="10">
    <source>
        <dbReference type="ARBA" id="ARBA00023136"/>
    </source>
</evidence>
<comment type="catalytic activity">
    <reaction evidence="12">
        <text>L-proline(in) + Na(+)(in) = L-proline(out) + Na(+)(out)</text>
        <dbReference type="Rhea" id="RHEA:28967"/>
        <dbReference type="ChEBI" id="CHEBI:29101"/>
        <dbReference type="ChEBI" id="CHEBI:60039"/>
    </reaction>
</comment>
<dbReference type="GO" id="GO:0031402">
    <property type="term" value="F:sodium ion binding"/>
    <property type="evidence" value="ECO:0007669"/>
    <property type="project" value="UniProtKB-UniRule"/>
</dbReference>
<reference evidence="15 16" key="1">
    <citation type="submission" date="2019-07" db="EMBL/GenBank/DDBJ databases">
        <title>Genomic Encyclopedia of Type Strains, Phase I: the one thousand microbial genomes (KMG-I) project.</title>
        <authorList>
            <person name="Kyrpides N."/>
        </authorList>
    </citation>
    <scope>NUCLEOTIDE SEQUENCE [LARGE SCALE GENOMIC DNA]</scope>
    <source>
        <strain evidence="15 16">DSM 13558</strain>
    </source>
</reference>
<keyword evidence="6 14" id="KW-0769">Symport</keyword>
<evidence type="ECO:0000256" key="13">
    <source>
        <dbReference type="RuleBase" id="RU362091"/>
    </source>
</evidence>